<dbReference type="SUPFAM" id="SSF48498">
    <property type="entry name" value="Tetracyclin repressor-like, C-terminal domain"/>
    <property type="match status" value="1"/>
</dbReference>
<dbReference type="InterPro" id="IPR050624">
    <property type="entry name" value="HTH-type_Tx_Regulator"/>
</dbReference>
<dbReference type="InterPro" id="IPR001647">
    <property type="entry name" value="HTH_TetR"/>
</dbReference>
<evidence type="ECO:0000313" key="4">
    <source>
        <dbReference type="EMBL" id="MBY0758794.1"/>
    </source>
</evidence>
<dbReference type="PANTHER" id="PTHR43479">
    <property type="entry name" value="ACREF/ENVCD OPERON REPRESSOR-RELATED"/>
    <property type="match status" value="1"/>
</dbReference>
<proteinExistence type="predicted"/>
<dbReference type="InterPro" id="IPR009057">
    <property type="entry name" value="Homeodomain-like_sf"/>
</dbReference>
<name>A0ABS7L6Y7_9FIRM</name>
<gene>
    <name evidence="4" type="ORF">FLB61_06800</name>
</gene>
<dbReference type="PRINTS" id="PR00455">
    <property type="entry name" value="HTHTETR"/>
</dbReference>
<dbReference type="EMBL" id="VIRV01000007">
    <property type="protein sequence ID" value="MBY0758794.1"/>
    <property type="molecule type" value="Genomic_DNA"/>
</dbReference>
<organism evidence="4 5">
    <name type="scientific">Sellimonas caecigallum</name>
    <dbReference type="NCBI Taxonomy" id="2592333"/>
    <lineage>
        <taxon>Bacteria</taxon>
        <taxon>Bacillati</taxon>
        <taxon>Bacillota</taxon>
        <taxon>Clostridia</taxon>
        <taxon>Lachnospirales</taxon>
        <taxon>Lachnospiraceae</taxon>
        <taxon>Sellimonas</taxon>
    </lineage>
</organism>
<reference evidence="4 5" key="1">
    <citation type="journal article" date="2020" name="New Microbes New Infect">
        <title>Sellimonas caecigallum sp. nov., description and genome sequence of a new member of the Sellimonas genus isolated from the cecum of feral chicken.</title>
        <authorList>
            <person name="Wongkuna S."/>
            <person name="Ghimire S."/>
            <person name="Antony L."/>
            <person name="Chankhamhaengdecha S."/>
            <person name="Janvilisri T."/>
            <person name="Scaria J."/>
        </authorList>
    </citation>
    <scope>NUCLEOTIDE SEQUENCE [LARGE SCALE GENOMIC DNA]</scope>
    <source>
        <strain evidence="4 5">SW451</strain>
    </source>
</reference>
<evidence type="ECO:0000259" key="3">
    <source>
        <dbReference type="PROSITE" id="PS50977"/>
    </source>
</evidence>
<keyword evidence="5" id="KW-1185">Reference proteome</keyword>
<dbReference type="InterPro" id="IPR036271">
    <property type="entry name" value="Tet_transcr_reg_TetR-rel_C_sf"/>
</dbReference>
<dbReference type="PROSITE" id="PS50977">
    <property type="entry name" value="HTH_TETR_2"/>
    <property type="match status" value="1"/>
</dbReference>
<sequence length="197" mass="23139">MAYYKKKETSARTKILDASWKLFLDQGYANTTINQIIEESGTSRGAFYHHFRGKEELLFQLASHYDSTYEDWLDNVPSDISPDQKLLRFSQYVMKGLETSRFVTLLPCLYGLEVMTEYGRPIINPDRKYYQIVLSIIKEGLESGCFQSELSPNELTEYYTILERGLTYDWLLKQRRYSLSQYAERIISAFVARITKR</sequence>
<dbReference type="Proteomes" id="UP000779049">
    <property type="component" value="Unassembled WGS sequence"/>
</dbReference>
<evidence type="ECO:0000256" key="2">
    <source>
        <dbReference type="PROSITE-ProRule" id="PRU00335"/>
    </source>
</evidence>
<dbReference type="RefSeq" id="WP_087203434.1">
    <property type="nucleotide sequence ID" value="NZ_CP173660.1"/>
</dbReference>
<feature type="domain" description="HTH tetR-type" evidence="3">
    <location>
        <begin position="9"/>
        <end position="69"/>
    </location>
</feature>
<dbReference type="PANTHER" id="PTHR43479:SF11">
    <property type="entry name" value="ACREF_ENVCD OPERON REPRESSOR-RELATED"/>
    <property type="match status" value="1"/>
</dbReference>
<accession>A0ABS7L6Y7</accession>
<dbReference type="Pfam" id="PF00440">
    <property type="entry name" value="TetR_N"/>
    <property type="match status" value="1"/>
</dbReference>
<dbReference type="SUPFAM" id="SSF46689">
    <property type="entry name" value="Homeodomain-like"/>
    <property type="match status" value="1"/>
</dbReference>
<keyword evidence="1 2" id="KW-0238">DNA-binding</keyword>
<comment type="caution">
    <text evidence="4">The sequence shown here is derived from an EMBL/GenBank/DDBJ whole genome shotgun (WGS) entry which is preliminary data.</text>
</comment>
<protein>
    <submittedName>
        <fullName evidence="4">TetR/AcrR family transcriptional regulator</fullName>
    </submittedName>
</protein>
<evidence type="ECO:0000313" key="5">
    <source>
        <dbReference type="Proteomes" id="UP000779049"/>
    </source>
</evidence>
<dbReference type="Gene3D" id="1.10.357.10">
    <property type="entry name" value="Tetracycline Repressor, domain 2"/>
    <property type="match status" value="1"/>
</dbReference>
<evidence type="ECO:0000256" key="1">
    <source>
        <dbReference type="ARBA" id="ARBA00023125"/>
    </source>
</evidence>
<feature type="DNA-binding region" description="H-T-H motif" evidence="2">
    <location>
        <begin position="32"/>
        <end position="51"/>
    </location>
</feature>